<evidence type="ECO:0008006" key="3">
    <source>
        <dbReference type="Google" id="ProtNLM"/>
    </source>
</evidence>
<accession>A0A2S7UX27</accession>
<dbReference type="Proteomes" id="UP000239007">
    <property type="component" value="Unassembled WGS sequence"/>
</dbReference>
<protein>
    <recommendedName>
        <fullName evidence="3">ABC-type transport auxiliary lipoprotein component domain-containing protein</fullName>
    </recommendedName>
</protein>
<organism evidence="1 2">
    <name type="scientific">Psychrosphaera saromensis</name>
    <dbReference type="NCBI Taxonomy" id="716813"/>
    <lineage>
        <taxon>Bacteria</taxon>
        <taxon>Pseudomonadati</taxon>
        <taxon>Pseudomonadota</taxon>
        <taxon>Gammaproteobacteria</taxon>
        <taxon>Alteromonadales</taxon>
        <taxon>Pseudoalteromonadaceae</taxon>
        <taxon>Psychrosphaera</taxon>
    </lineage>
</organism>
<gene>
    <name evidence="1" type="ORF">BTO11_13160</name>
</gene>
<dbReference type="AlphaFoldDB" id="A0A2S7UX27"/>
<proteinExistence type="predicted"/>
<reference evidence="1 2" key="1">
    <citation type="submission" date="2016-12" db="EMBL/GenBank/DDBJ databases">
        <title>Diversity of luminous bacteria.</title>
        <authorList>
            <person name="Yoshizawa S."/>
            <person name="Kogure K."/>
        </authorList>
    </citation>
    <scope>NUCLEOTIDE SEQUENCE [LARGE SCALE GENOMIC DNA]</scope>
    <source>
        <strain evidence="1 2">SA4-48</strain>
    </source>
</reference>
<comment type="caution">
    <text evidence="1">The sequence shown here is derived from an EMBL/GenBank/DDBJ whole genome shotgun (WGS) entry which is preliminary data.</text>
</comment>
<dbReference type="RefSeq" id="WP_105053022.1">
    <property type="nucleotide sequence ID" value="NZ_BMYG01000001.1"/>
</dbReference>
<evidence type="ECO:0000313" key="2">
    <source>
        <dbReference type="Proteomes" id="UP000239007"/>
    </source>
</evidence>
<dbReference type="EMBL" id="MSCH01000003">
    <property type="protein sequence ID" value="PQJ54503.1"/>
    <property type="molecule type" value="Genomic_DNA"/>
</dbReference>
<dbReference type="PROSITE" id="PS51257">
    <property type="entry name" value="PROKAR_LIPOPROTEIN"/>
    <property type="match status" value="1"/>
</dbReference>
<name>A0A2S7UX27_9GAMM</name>
<evidence type="ECO:0000313" key="1">
    <source>
        <dbReference type="EMBL" id="PQJ54503.1"/>
    </source>
</evidence>
<dbReference type="OrthoDB" id="7596528at2"/>
<keyword evidence="2" id="KW-1185">Reference proteome</keyword>
<sequence length="180" mass="19745">MKILSILLAVVWLGGCTIVAPKYTANVDNVNVLKQNKQEINTGDFVLANKKLNSISLRGSKLKSPVNASYADYLEDAIQLEFKKASLFNPLSPLLLTAKITENDLDASGFSVGDGIMTVEFTVSKNTDTVFNKTLTAKIEWDSSFIGSIAIPNAQNSYPTLVKQLLSQLYSDAEFKKLMM</sequence>